<evidence type="ECO:0000313" key="5">
    <source>
        <dbReference type="Proteomes" id="UP000193719"/>
    </source>
</evidence>
<dbReference type="Proteomes" id="UP000193719">
    <property type="component" value="Unassembled WGS sequence"/>
</dbReference>
<evidence type="ECO:0000256" key="2">
    <source>
        <dbReference type="SAM" id="MobiDB-lite"/>
    </source>
</evidence>
<dbReference type="EMBL" id="MCFH01000018">
    <property type="protein sequence ID" value="ORX51485.1"/>
    <property type="molecule type" value="Genomic_DNA"/>
</dbReference>
<evidence type="ECO:0000256" key="1">
    <source>
        <dbReference type="ARBA" id="ARBA00022729"/>
    </source>
</evidence>
<protein>
    <recommendedName>
        <fullName evidence="3">CBM1 domain-containing protein</fullName>
    </recommendedName>
</protein>
<dbReference type="GO" id="GO:0030248">
    <property type="term" value="F:cellulose binding"/>
    <property type="evidence" value="ECO:0007669"/>
    <property type="project" value="InterPro"/>
</dbReference>
<dbReference type="PROSITE" id="PS00562">
    <property type="entry name" value="CBM1_1"/>
    <property type="match status" value="1"/>
</dbReference>
<dbReference type="GO" id="GO:0005975">
    <property type="term" value="P:carbohydrate metabolic process"/>
    <property type="evidence" value="ECO:0007669"/>
    <property type="project" value="InterPro"/>
</dbReference>
<feature type="domain" description="CBM1" evidence="3">
    <location>
        <begin position="44"/>
        <end position="78"/>
    </location>
</feature>
<dbReference type="SMART" id="SM00236">
    <property type="entry name" value="fCBD"/>
    <property type="match status" value="1"/>
</dbReference>
<name>A0A1Y1VB15_9FUNG</name>
<dbReference type="InterPro" id="IPR000254">
    <property type="entry name" value="CBD"/>
</dbReference>
<organism evidence="4 5">
    <name type="scientific">Piromyces finnis</name>
    <dbReference type="NCBI Taxonomy" id="1754191"/>
    <lineage>
        <taxon>Eukaryota</taxon>
        <taxon>Fungi</taxon>
        <taxon>Fungi incertae sedis</taxon>
        <taxon>Chytridiomycota</taxon>
        <taxon>Chytridiomycota incertae sedis</taxon>
        <taxon>Neocallimastigomycetes</taxon>
        <taxon>Neocallimastigales</taxon>
        <taxon>Neocallimastigaceae</taxon>
        <taxon>Piromyces</taxon>
    </lineage>
</organism>
<reference evidence="4 5" key="1">
    <citation type="submission" date="2016-08" db="EMBL/GenBank/DDBJ databases">
        <title>Genomes of anaerobic fungi encode conserved fungal cellulosomes for biomass hydrolysis.</title>
        <authorList>
            <consortium name="DOE Joint Genome Institute"/>
            <person name="Haitjema C.H."/>
            <person name="Gilmore S.P."/>
            <person name="Henske J.K."/>
            <person name="Solomon K.V."/>
            <person name="De Groot R."/>
            <person name="Kuo A."/>
            <person name="Mondo S.J."/>
            <person name="Salamov A.A."/>
            <person name="Labutti K."/>
            <person name="Zhao Z."/>
            <person name="Chiniquy J."/>
            <person name="Barry K."/>
            <person name="Brewer H.M."/>
            <person name="Purvine S.O."/>
            <person name="Wright A.T."/>
            <person name="Boxma B."/>
            <person name="Van Alen T."/>
            <person name="Hackstein J.H."/>
            <person name="Baker S.E."/>
            <person name="Grigoriev I.V."/>
            <person name="O'Malley M.A."/>
        </authorList>
    </citation>
    <scope>NUCLEOTIDE SEQUENCE [LARGE SCALE GENOMIC DNA]</scope>
    <source>
        <strain evidence="5">finn</strain>
    </source>
</reference>
<dbReference type="GO" id="GO:0005576">
    <property type="term" value="C:extracellular region"/>
    <property type="evidence" value="ECO:0007669"/>
    <property type="project" value="InterPro"/>
</dbReference>
<dbReference type="PROSITE" id="PS51164">
    <property type="entry name" value="CBM1_2"/>
    <property type="match status" value="1"/>
</dbReference>
<feature type="non-terminal residue" evidence="4">
    <location>
        <position position="1"/>
    </location>
</feature>
<feature type="region of interest" description="Disordered" evidence="2">
    <location>
        <begin position="1"/>
        <end position="40"/>
    </location>
</feature>
<feature type="non-terminal residue" evidence="4">
    <location>
        <position position="78"/>
    </location>
</feature>
<evidence type="ECO:0000313" key="4">
    <source>
        <dbReference type="EMBL" id="ORX51485.1"/>
    </source>
</evidence>
<dbReference type="OrthoDB" id="444269at2759"/>
<proteinExistence type="predicted"/>
<keyword evidence="1" id="KW-0732">Signal</keyword>
<gene>
    <name evidence="4" type="ORF">BCR36DRAFT_270438</name>
</gene>
<sequence length="78" mass="7908">QATTQGQSSTQGQTTTQGQNPTQGQTTTQGAPQSAVTNANGGGNCAGDWAQCGGQGFNGPTCCTKGKCLKINEYYSQC</sequence>
<feature type="compositionally biased region" description="Low complexity" evidence="2">
    <location>
        <begin position="1"/>
        <end position="35"/>
    </location>
</feature>
<dbReference type="Pfam" id="PF00734">
    <property type="entry name" value="CBM_1"/>
    <property type="match status" value="1"/>
</dbReference>
<keyword evidence="5" id="KW-1185">Reference proteome</keyword>
<comment type="caution">
    <text evidence="4">The sequence shown here is derived from an EMBL/GenBank/DDBJ whole genome shotgun (WGS) entry which is preliminary data.</text>
</comment>
<accession>A0A1Y1VB15</accession>
<dbReference type="InterPro" id="IPR035971">
    <property type="entry name" value="CBD_sf"/>
</dbReference>
<reference evidence="4 5" key="2">
    <citation type="submission" date="2016-08" db="EMBL/GenBank/DDBJ databases">
        <title>Pervasive Adenine N6-methylation of Active Genes in Fungi.</title>
        <authorList>
            <consortium name="DOE Joint Genome Institute"/>
            <person name="Mondo S.J."/>
            <person name="Dannebaum R.O."/>
            <person name="Kuo R.C."/>
            <person name="Labutti K."/>
            <person name="Haridas S."/>
            <person name="Kuo A."/>
            <person name="Salamov A."/>
            <person name="Ahrendt S.R."/>
            <person name="Lipzen A."/>
            <person name="Sullivan W."/>
            <person name="Andreopoulos W.B."/>
            <person name="Clum A."/>
            <person name="Lindquist E."/>
            <person name="Daum C."/>
            <person name="Ramamoorthy G.K."/>
            <person name="Gryganskyi A."/>
            <person name="Culley D."/>
            <person name="Magnuson J.K."/>
            <person name="James T.Y."/>
            <person name="O'Malley M.A."/>
            <person name="Stajich J.E."/>
            <person name="Spatafora J.W."/>
            <person name="Visel A."/>
            <person name="Grigoriev I.V."/>
        </authorList>
    </citation>
    <scope>NUCLEOTIDE SEQUENCE [LARGE SCALE GENOMIC DNA]</scope>
    <source>
        <strain evidence="5">finn</strain>
    </source>
</reference>
<evidence type="ECO:0000259" key="3">
    <source>
        <dbReference type="PROSITE" id="PS51164"/>
    </source>
</evidence>
<dbReference type="AlphaFoldDB" id="A0A1Y1VB15"/>
<dbReference type="SUPFAM" id="SSF57180">
    <property type="entry name" value="Cellulose-binding domain"/>
    <property type="match status" value="1"/>
</dbReference>